<dbReference type="GO" id="GO:0046872">
    <property type="term" value="F:metal ion binding"/>
    <property type="evidence" value="ECO:0007669"/>
    <property type="project" value="InterPro"/>
</dbReference>
<comment type="caution">
    <text evidence="2">The sequence shown here is derived from an EMBL/GenBank/DDBJ whole genome shotgun (WGS) entry which is preliminary data.</text>
</comment>
<dbReference type="Pfam" id="PF05193">
    <property type="entry name" value="Peptidase_M16_C"/>
    <property type="match status" value="1"/>
</dbReference>
<dbReference type="GO" id="GO:0006508">
    <property type="term" value="P:proteolysis"/>
    <property type="evidence" value="ECO:0007669"/>
    <property type="project" value="InterPro"/>
</dbReference>
<dbReference type="Gene3D" id="3.30.830.10">
    <property type="entry name" value="Metalloenzyme, LuxS/M16 peptidase-like"/>
    <property type="match status" value="4"/>
</dbReference>
<dbReference type="PANTHER" id="PTHR43016">
    <property type="entry name" value="PRESEQUENCE PROTEASE"/>
    <property type="match status" value="1"/>
</dbReference>
<protein>
    <recommendedName>
        <fullName evidence="1">Peptidase M16C associated domain-containing protein</fullName>
    </recommendedName>
</protein>
<dbReference type="EMBL" id="QOIP01000011">
    <property type="protein sequence ID" value="RLU16655.1"/>
    <property type="molecule type" value="Genomic_DNA"/>
</dbReference>
<dbReference type="InterPro" id="IPR011765">
    <property type="entry name" value="Pept_M16_N"/>
</dbReference>
<dbReference type="InterPro" id="IPR013578">
    <property type="entry name" value="Peptidase_M16C_assoc"/>
</dbReference>
<dbReference type="AlphaFoldDB" id="A0A3L8D861"/>
<dbReference type="InterPro" id="IPR007863">
    <property type="entry name" value="Peptidase_M16_C"/>
</dbReference>
<dbReference type="FunFam" id="3.30.830.10:FF:000031">
    <property type="entry name" value="Putative zinc metalloprotease"/>
    <property type="match status" value="1"/>
</dbReference>
<organism evidence="2 3">
    <name type="scientific">Ooceraea biroi</name>
    <name type="common">Clonal raider ant</name>
    <name type="synonym">Cerapachys biroi</name>
    <dbReference type="NCBI Taxonomy" id="2015173"/>
    <lineage>
        <taxon>Eukaryota</taxon>
        <taxon>Metazoa</taxon>
        <taxon>Ecdysozoa</taxon>
        <taxon>Arthropoda</taxon>
        <taxon>Hexapoda</taxon>
        <taxon>Insecta</taxon>
        <taxon>Pterygota</taxon>
        <taxon>Neoptera</taxon>
        <taxon>Endopterygota</taxon>
        <taxon>Hymenoptera</taxon>
        <taxon>Apocrita</taxon>
        <taxon>Aculeata</taxon>
        <taxon>Formicoidea</taxon>
        <taxon>Formicidae</taxon>
        <taxon>Dorylinae</taxon>
        <taxon>Ooceraea</taxon>
    </lineage>
</organism>
<gene>
    <name evidence="2" type="ORF">DMN91_010723</name>
</gene>
<dbReference type="SMART" id="SM01264">
    <property type="entry name" value="M16C_associated"/>
    <property type="match status" value="1"/>
</dbReference>
<dbReference type="FunFam" id="3.30.830.10:FF:000015">
    <property type="entry name" value="Putative zinc metalloprotease"/>
    <property type="match status" value="1"/>
</dbReference>
<evidence type="ECO:0000313" key="2">
    <source>
        <dbReference type="EMBL" id="RLU16655.1"/>
    </source>
</evidence>
<reference evidence="2 3" key="1">
    <citation type="journal article" date="2018" name="Genome Res.">
        <title>The genomic architecture and molecular evolution of ant odorant receptors.</title>
        <authorList>
            <person name="McKenzie S.K."/>
            <person name="Kronauer D.J.C."/>
        </authorList>
    </citation>
    <scope>NUCLEOTIDE SEQUENCE [LARGE SCALE GENOMIC DNA]</scope>
    <source>
        <strain evidence="2">Clonal line C1</strain>
    </source>
</reference>
<evidence type="ECO:0000313" key="3">
    <source>
        <dbReference type="Proteomes" id="UP000279307"/>
    </source>
</evidence>
<dbReference type="InterPro" id="IPR011249">
    <property type="entry name" value="Metalloenz_LuxS/M16"/>
</dbReference>
<dbReference type="Pfam" id="PF00675">
    <property type="entry name" value="Peptidase_M16"/>
    <property type="match status" value="1"/>
</dbReference>
<dbReference type="Proteomes" id="UP000279307">
    <property type="component" value="Chromosome 11"/>
</dbReference>
<name>A0A3L8D861_OOCBI</name>
<dbReference type="PANTHER" id="PTHR43016:SF16">
    <property type="entry name" value="METALLOPROTEASE, PUTATIVE (AFU_ORTHOLOGUE AFUA_4G07610)-RELATED"/>
    <property type="match status" value="1"/>
</dbReference>
<feature type="domain" description="Peptidase M16C associated" evidence="1">
    <location>
        <begin position="466"/>
        <end position="729"/>
    </location>
</feature>
<evidence type="ECO:0000259" key="1">
    <source>
        <dbReference type="SMART" id="SM01264"/>
    </source>
</evidence>
<dbReference type="OrthoDB" id="4953at2759"/>
<accession>A0A3L8D861</accession>
<sequence>MSPVDGSPSGNMGGFELICTFNANSKANAIPFHMYKSTNTGITICIAKVDGPVVSGYFNIVTEAHDDDGLPHTLEHLIFLGSEDYPYKGVLDLWANRCLASGTNAGTYVDRTCYTMSTAGSEGFLSLMPIYLEHILYPTLLDSAFITEVHHITGDGKDAGVVYCEMQDKDNTGECRTYNEFVKAMYPGICGYKSNTGGALINLRNSTSNKKVRQYHKQFYRPENLTLLIAGQVKHADVFRALLPLEQKIMSKGSRSAFQRPWQRAVPPLERSLDLDVYYPCDEEDNGMVCVGWRGPSIVNEIYDYLGCTLLMQYFTSTCISPLQKKFVETDDPYASNVDAMTLAYSTTALLFWFENVPKNKIPLIEGLLVKVLKDTCNAVDSAIDMKRMRTVVHKSILWDLDAFDNNPHDTVEDILFKHVLYGDTKEDLERRLDVIRDRQKLENEPEAYWLSLLKKYFIGKPMVTVKGVPSIEKKRTSTQEEETRIAKQIEQLGTNGLTHKEVELKHAIEENERPIPDNLLTNVAIPSTDSINFHHIKGYSTETSEQHPRFDVTKLPLFTYLDHVNTNFVYLYVIMDTSALSREYRKYVPLLLEVITECGPLRRNDRLIPYEEVVAELEADTVSVSTKIGIGGSRYSCGIYENNVILMLQLELEKYDKGIQWIKELLYDTELTIEKLKVVATKMINDVAQLKRRGYDVKRHMINGLMYNKDSNTFASGMLRQQKFLTELMERLSDDAGQREVMAEITSVRKTLTRLKNMVLFIATNVEKLAAQVPDVYAPWNIHFSDVATGKANLNSTPDWALTNSFEDIPINGCITGVGCIESSFLSQVCPCINDYQHPDLPALKVCLKYLTQAEGPMWRLIRGLGLSYGYGLAVAPNEGLLYLTLDTATNMAAAYKEAKSIVESHLAGDKWDRLLYESAKSSLIYNIIEQEQTVYNALVQSLRFYIGNVPQDYNRQMVRRISAVTMEDMTRVATLYLKPLFDPKKCKTAVVCHPSKIAELDETFKQMNQNLKLYNCLEETYLSEW</sequence>
<dbReference type="SUPFAM" id="SSF63411">
    <property type="entry name" value="LuxS/MPP-like metallohydrolase"/>
    <property type="match status" value="4"/>
</dbReference>
<proteinExistence type="predicted"/>